<comment type="similarity">
    <text evidence="1">Belongs to the UPF0357 family.</text>
</comment>
<feature type="region of interest" description="Disordered" evidence="3">
    <location>
        <begin position="103"/>
        <end position="122"/>
    </location>
</feature>
<keyword evidence="6" id="KW-1185">Reference proteome</keyword>
<protein>
    <submittedName>
        <fullName evidence="5">Uncharacterized protein</fullName>
    </submittedName>
</protein>
<keyword evidence="4" id="KW-0472">Membrane</keyword>
<sequence>MGVIFYSLSLLALVAGTVLYLTRHSWLDRLPSSFHKYTPLPTSFREDVEAGLHSADFDMTSNIEGDSRTGLEGPAKKRVMQIMKNRNVNFDEARRLYMEEGFGKSGIGKDGLPRDPKLATFS</sequence>
<dbReference type="AlphaFoldDB" id="A0A9P4NFM3"/>
<evidence type="ECO:0000256" key="2">
    <source>
        <dbReference type="ARBA" id="ARBA00022729"/>
    </source>
</evidence>
<dbReference type="Proteomes" id="UP000800235">
    <property type="component" value="Unassembled WGS sequence"/>
</dbReference>
<evidence type="ECO:0000313" key="5">
    <source>
        <dbReference type="EMBL" id="KAF2418917.1"/>
    </source>
</evidence>
<dbReference type="OrthoDB" id="447314at2759"/>
<organism evidence="5 6">
    <name type="scientific">Tothia fuscella</name>
    <dbReference type="NCBI Taxonomy" id="1048955"/>
    <lineage>
        <taxon>Eukaryota</taxon>
        <taxon>Fungi</taxon>
        <taxon>Dikarya</taxon>
        <taxon>Ascomycota</taxon>
        <taxon>Pezizomycotina</taxon>
        <taxon>Dothideomycetes</taxon>
        <taxon>Pleosporomycetidae</taxon>
        <taxon>Venturiales</taxon>
        <taxon>Cylindrosympodiaceae</taxon>
        <taxon>Tothia</taxon>
    </lineage>
</organism>
<evidence type="ECO:0000256" key="1">
    <source>
        <dbReference type="ARBA" id="ARBA00008325"/>
    </source>
</evidence>
<accession>A0A9P4NFM3</accession>
<keyword evidence="4" id="KW-1133">Transmembrane helix</keyword>
<keyword evidence="2" id="KW-0732">Signal</keyword>
<dbReference type="EMBL" id="MU007123">
    <property type="protein sequence ID" value="KAF2418917.1"/>
    <property type="molecule type" value="Genomic_DNA"/>
</dbReference>
<dbReference type="Pfam" id="PF09435">
    <property type="entry name" value="DUF2015"/>
    <property type="match status" value="1"/>
</dbReference>
<keyword evidence="4" id="KW-0812">Transmembrane</keyword>
<evidence type="ECO:0000313" key="6">
    <source>
        <dbReference type="Proteomes" id="UP000800235"/>
    </source>
</evidence>
<dbReference type="PANTHER" id="PTHR28023">
    <property type="entry name" value="UPF0357 PROTEIN YCL012C"/>
    <property type="match status" value="1"/>
</dbReference>
<evidence type="ECO:0000256" key="4">
    <source>
        <dbReference type="SAM" id="Phobius"/>
    </source>
</evidence>
<dbReference type="PANTHER" id="PTHR28023:SF1">
    <property type="entry name" value="UPF0357 PROTEIN YCL012C"/>
    <property type="match status" value="1"/>
</dbReference>
<dbReference type="InterPro" id="IPR018559">
    <property type="entry name" value="DUF2015"/>
</dbReference>
<feature type="transmembrane region" description="Helical" evidence="4">
    <location>
        <begin position="6"/>
        <end position="22"/>
    </location>
</feature>
<gene>
    <name evidence="5" type="ORF">EJ08DRAFT_48030</name>
</gene>
<name>A0A9P4NFM3_9PEZI</name>
<evidence type="ECO:0000256" key="3">
    <source>
        <dbReference type="SAM" id="MobiDB-lite"/>
    </source>
</evidence>
<feature type="compositionally biased region" description="Basic and acidic residues" evidence="3">
    <location>
        <begin position="111"/>
        <end position="122"/>
    </location>
</feature>
<comment type="caution">
    <text evidence="5">The sequence shown here is derived from an EMBL/GenBank/DDBJ whole genome shotgun (WGS) entry which is preliminary data.</text>
</comment>
<reference evidence="5" key="1">
    <citation type="journal article" date="2020" name="Stud. Mycol.">
        <title>101 Dothideomycetes genomes: a test case for predicting lifestyles and emergence of pathogens.</title>
        <authorList>
            <person name="Haridas S."/>
            <person name="Albert R."/>
            <person name="Binder M."/>
            <person name="Bloem J."/>
            <person name="Labutti K."/>
            <person name="Salamov A."/>
            <person name="Andreopoulos B."/>
            <person name="Baker S."/>
            <person name="Barry K."/>
            <person name="Bills G."/>
            <person name="Bluhm B."/>
            <person name="Cannon C."/>
            <person name="Castanera R."/>
            <person name="Culley D."/>
            <person name="Daum C."/>
            <person name="Ezra D."/>
            <person name="Gonzalez J."/>
            <person name="Henrissat B."/>
            <person name="Kuo A."/>
            <person name="Liang C."/>
            <person name="Lipzen A."/>
            <person name="Lutzoni F."/>
            <person name="Magnuson J."/>
            <person name="Mondo S."/>
            <person name="Nolan M."/>
            <person name="Ohm R."/>
            <person name="Pangilinan J."/>
            <person name="Park H.-J."/>
            <person name="Ramirez L."/>
            <person name="Alfaro M."/>
            <person name="Sun H."/>
            <person name="Tritt A."/>
            <person name="Yoshinaga Y."/>
            <person name="Zwiers L.-H."/>
            <person name="Turgeon B."/>
            <person name="Goodwin S."/>
            <person name="Spatafora J."/>
            <person name="Crous P."/>
            <person name="Grigoriev I."/>
        </authorList>
    </citation>
    <scope>NUCLEOTIDE SEQUENCE</scope>
    <source>
        <strain evidence="5">CBS 130266</strain>
    </source>
</reference>
<proteinExistence type="inferred from homology"/>